<proteinExistence type="predicted"/>
<evidence type="ECO:0000313" key="1">
    <source>
        <dbReference type="EMBL" id="VVE37321.1"/>
    </source>
</evidence>
<protein>
    <submittedName>
        <fullName evidence="1">Uncharacterized protein</fullName>
    </submittedName>
</protein>
<dbReference type="Proteomes" id="UP000384354">
    <property type="component" value="Unassembled WGS sequence"/>
</dbReference>
<reference evidence="1 2" key="1">
    <citation type="submission" date="2019-08" db="EMBL/GenBank/DDBJ databases">
        <authorList>
            <person name="Peeters C."/>
        </authorList>
    </citation>
    <scope>NUCLEOTIDE SEQUENCE [LARGE SCALE GENOMIC DNA]</scope>
    <source>
        <strain evidence="1 2">LMG 31106</strain>
    </source>
</reference>
<name>A0A5E4XLK7_9BURK</name>
<dbReference type="EMBL" id="CABPSL010000019">
    <property type="protein sequence ID" value="VVE37321.1"/>
    <property type="molecule type" value="Genomic_DNA"/>
</dbReference>
<gene>
    <name evidence="1" type="ORF">PCE31106_03946</name>
</gene>
<sequence length="54" mass="6288">MVILQQLSRIVADEIRSALPVYLLPLLIVRRALLRGRGIPAGRTIERWLRCHRK</sequence>
<accession>A0A5E4XLK7</accession>
<dbReference type="AlphaFoldDB" id="A0A5E4XLK7"/>
<dbReference type="RefSeq" id="WP_174975314.1">
    <property type="nucleotide sequence ID" value="NZ_CABPSL010000019.1"/>
</dbReference>
<organism evidence="1 2">
    <name type="scientific">Pandoraea cepalis</name>
    <dbReference type="NCBI Taxonomy" id="2508294"/>
    <lineage>
        <taxon>Bacteria</taxon>
        <taxon>Pseudomonadati</taxon>
        <taxon>Pseudomonadota</taxon>
        <taxon>Betaproteobacteria</taxon>
        <taxon>Burkholderiales</taxon>
        <taxon>Burkholderiaceae</taxon>
        <taxon>Pandoraea</taxon>
    </lineage>
</organism>
<evidence type="ECO:0000313" key="2">
    <source>
        <dbReference type="Proteomes" id="UP000384354"/>
    </source>
</evidence>